<evidence type="ECO:0000313" key="7">
    <source>
        <dbReference type="EMBL" id="KAG5531621.1"/>
    </source>
</evidence>
<evidence type="ECO:0000313" key="8">
    <source>
        <dbReference type="Proteomes" id="UP000823749"/>
    </source>
</evidence>
<dbReference type="InterPro" id="IPR010666">
    <property type="entry name" value="Znf_GRF"/>
</dbReference>
<evidence type="ECO:0000256" key="4">
    <source>
        <dbReference type="SAM" id="Coils"/>
    </source>
</evidence>
<organism evidence="7 8">
    <name type="scientific">Rhododendron griersonianum</name>
    <dbReference type="NCBI Taxonomy" id="479676"/>
    <lineage>
        <taxon>Eukaryota</taxon>
        <taxon>Viridiplantae</taxon>
        <taxon>Streptophyta</taxon>
        <taxon>Embryophyta</taxon>
        <taxon>Tracheophyta</taxon>
        <taxon>Spermatophyta</taxon>
        <taxon>Magnoliopsida</taxon>
        <taxon>eudicotyledons</taxon>
        <taxon>Gunneridae</taxon>
        <taxon>Pentapetalae</taxon>
        <taxon>asterids</taxon>
        <taxon>Ericales</taxon>
        <taxon>Ericaceae</taxon>
        <taxon>Ericoideae</taxon>
        <taxon>Rhodoreae</taxon>
        <taxon>Rhododendron</taxon>
    </lineage>
</organism>
<evidence type="ECO:0000259" key="6">
    <source>
        <dbReference type="Pfam" id="PF06839"/>
    </source>
</evidence>
<feature type="transmembrane region" description="Helical" evidence="5">
    <location>
        <begin position="141"/>
        <end position="163"/>
    </location>
</feature>
<keyword evidence="5" id="KW-0472">Membrane</keyword>
<keyword evidence="8" id="KW-1185">Reference proteome</keyword>
<dbReference type="Proteomes" id="UP000823749">
    <property type="component" value="Chromosome 9"/>
</dbReference>
<accession>A0AAV6ISB3</accession>
<keyword evidence="1" id="KW-0479">Metal-binding</keyword>
<protein>
    <recommendedName>
        <fullName evidence="6">GRF-type domain-containing protein</fullName>
    </recommendedName>
</protein>
<dbReference type="GO" id="GO:0008270">
    <property type="term" value="F:zinc ion binding"/>
    <property type="evidence" value="ECO:0007669"/>
    <property type="project" value="UniProtKB-KW"/>
</dbReference>
<keyword evidence="5" id="KW-1133">Transmembrane helix</keyword>
<dbReference type="Pfam" id="PF06839">
    <property type="entry name" value="Zn_ribbon_GRF"/>
    <property type="match status" value="1"/>
</dbReference>
<comment type="caution">
    <text evidence="7">The sequence shown here is derived from an EMBL/GenBank/DDBJ whole genome shotgun (WGS) entry which is preliminary data.</text>
</comment>
<keyword evidence="2" id="KW-0863">Zinc-finger</keyword>
<proteinExistence type="predicted"/>
<gene>
    <name evidence="7" type="ORF">RHGRI_026290</name>
</gene>
<evidence type="ECO:0000256" key="2">
    <source>
        <dbReference type="ARBA" id="ARBA00022771"/>
    </source>
</evidence>
<dbReference type="AlphaFoldDB" id="A0AAV6ISB3"/>
<keyword evidence="5" id="KW-0812">Transmembrane</keyword>
<reference evidence="7" key="1">
    <citation type="submission" date="2020-08" db="EMBL/GenBank/DDBJ databases">
        <title>Plant Genome Project.</title>
        <authorList>
            <person name="Zhang R.-G."/>
        </authorList>
    </citation>
    <scope>NUCLEOTIDE SEQUENCE</scope>
    <source>
        <strain evidence="7">WSP0</strain>
        <tissue evidence="7">Leaf</tissue>
    </source>
</reference>
<dbReference type="EMBL" id="JACTNZ010000009">
    <property type="protein sequence ID" value="KAG5531621.1"/>
    <property type="molecule type" value="Genomic_DNA"/>
</dbReference>
<sequence length="180" mass="20768">MSSSSTSTNFCQYKGEERCECGRRVIMRTSLTVKNPGRREKIEYCCVDFQKENDCNFFVWVDPETCPRGLEYAKIMQAKKDELERQVQELKMINQGLERGKQMVEEENDALVVKLADLTEMNINLRTMNEAKKTREFGTCFYGKIIVVVVILFVIIYVIGVFVSTVNHSPKKSPLYLPSL</sequence>
<feature type="domain" description="GRF-type" evidence="6">
    <location>
        <begin position="19"/>
        <end position="62"/>
    </location>
</feature>
<evidence type="ECO:0000256" key="5">
    <source>
        <dbReference type="SAM" id="Phobius"/>
    </source>
</evidence>
<keyword evidence="4" id="KW-0175">Coiled coil</keyword>
<evidence type="ECO:0000256" key="1">
    <source>
        <dbReference type="ARBA" id="ARBA00022723"/>
    </source>
</evidence>
<name>A0AAV6ISB3_9ERIC</name>
<evidence type="ECO:0000256" key="3">
    <source>
        <dbReference type="ARBA" id="ARBA00022833"/>
    </source>
</evidence>
<keyword evidence="3" id="KW-0862">Zinc</keyword>
<feature type="coiled-coil region" evidence="4">
    <location>
        <begin position="73"/>
        <end position="121"/>
    </location>
</feature>